<name>S9ZQP5_9RHOO</name>
<evidence type="ECO:0000259" key="1">
    <source>
        <dbReference type="Pfam" id="PF01609"/>
    </source>
</evidence>
<accession>S9ZQP5</accession>
<dbReference type="eggNOG" id="COG3039">
    <property type="taxonomic scope" value="Bacteria"/>
</dbReference>
<keyword evidence="3" id="KW-1185">Reference proteome</keyword>
<dbReference type="OrthoDB" id="8451553at2"/>
<evidence type="ECO:0000313" key="3">
    <source>
        <dbReference type="Proteomes" id="UP000015455"/>
    </source>
</evidence>
<dbReference type="InterPro" id="IPR002559">
    <property type="entry name" value="Transposase_11"/>
</dbReference>
<dbReference type="AlphaFoldDB" id="S9ZQP5"/>
<dbReference type="EMBL" id="ATJV01000017">
    <property type="protein sequence ID" value="EPZ16961.1"/>
    <property type="molecule type" value="Genomic_DNA"/>
</dbReference>
<reference evidence="2 3" key="1">
    <citation type="submission" date="2013-06" db="EMBL/GenBank/DDBJ databases">
        <title>Draft genome sequence of Thauera terpenica.</title>
        <authorList>
            <person name="Liu B."/>
            <person name="Frostegard A.H."/>
            <person name="Shapleigh J.P."/>
        </authorList>
    </citation>
    <scope>NUCLEOTIDE SEQUENCE [LARGE SCALE GENOMIC DNA]</scope>
    <source>
        <strain evidence="2 3">58Eu</strain>
    </source>
</reference>
<gene>
    <name evidence="2" type="ORF">M622_19585</name>
</gene>
<proteinExistence type="predicted"/>
<sequence>EAEKDIIGIELTTADWGDSEVFPELLAQIDGEVAQVSADGAYDTERCHRSIAQRGAQAAIPPRDGAVRWGDNHPRDATLAVIADRGRDGWKEDSGYHRRSLAENMMFRLKQL</sequence>
<feature type="domain" description="Transposase IS4-like" evidence="1">
    <location>
        <begin position="6"/>
        <end position="111"/>
    </location>
</feature>
<dbReference type="Proteomes" id="UP000015455">
    <property type="component" value="Unassembled WGS sequence"/>
</dbReference>
<organism evidence="2 3">
    <name type="scientific">Thauera terpenica 58Eu</name>
    <dbReference type="NCBI Taxonomy" id="1348657"/>
    <lineage>
        <taxon>Bacteria</taxon>
        <taxon>Pseudomonadati</taxon>
        <taxon>Pseudomonadota</taxon>
        <taxon>Betaproteobacteria</taxon>
        <taxon>Rhodocyclales</taxon>
        <taxon>Zoogloeaceae</taxon>
        <taxon>Thauera</taxon>
    </lineage>
</organism>
<protein>
    <recommendedName>
        <fullName evidence="1">Transposase IS4-like domain-containing protein</fullName>
    </recommendedName>
</protein>
<feature type="non-terminal residue" evidence="2">
    <location>
        <position position="1"/>
    </location>
</feature>
<dbReference type="InterPro" id="IPR053172">
    <property type="entry name" value="Tn903_transposase"/>
</dbReference>
<dbReference type="Pfam" id="PF01609">
    <property type="entry name" value="DDE_Tnp_1"/>
    <property type="match status" value="1"/>
</dbReference>
<comment type="caution">
    <text evidence="2">The sequence shown here is derived from an EMBL/GenBank/DDBJ whole genome shotgun (WGS) entry which is preliminary data.</text>
</comment>
<dbReference type="PANTHER" id="PTHR34631">
    <property type="match status" value="1"/>
</dbReference>
<dbReference type="GO" id="GO:0006313">
    <property type="term" value="P:DNA transposition"/>
    <property type="evidence" value="ECO:0007669"/>
    <property type="project" value="InterPro"/>
</dbReference>
<dbReference type="GO" id="GO:0003677">
    <property type="term" value="F:DNA binding"/>
    <property type="evidence" value="ECO:0007669"/>
    <property type="project" value="InterPro"/>
</dbReference>
<dbReference type="GO" id="GO:0004803">
    <property type="term" value="F:transposase activity"/>
    <property type="evidence" value="ECO:0007669"/>
    <property type="project" value="InterPro"/>
</dbReference>
<dbReference type="RefSeq" id="WP_021247990.1">
    <property type="nucleotide sequence ID" value="NZ_ATJV01000017.1"/>
</dbReference>
<feature type="non-terminal residue" evidence="2">
    <location>
        <position position="112"/>
    </location>
</feature>
<dbReference type="PANTHER" id="PTHR34631:SF3">
    <property type="entry name" value="ISSOD12 TRANSPOSASE TNPA_ISSOD12"/>
    <property type="match status" value="1"/>
</dbReference>
<evidence type="ECO:0000313" key="2">
    <source>
        <dbReference type="EMBL" id="EPZ16961.1"/>
    </source>
</evidence>